<keyword evidence="3" id="KW-1185">Reference proteome</keyword>
<feature type="region of interest" description="Disordered" evidence="1">
    <location>
        <begin position="271"/>
        <end position="302"/>
    </location>
</feature>
<dbReference type="InterPro" id="IPR018330">
    <property type="entry name" value="RecT_fam"/>
</dbReference>
<proteinExistence type="predicted"/>
<accession>A0A1X1ZCP3</accession>
<feature type="compositionally biased region" description="Low complexity" evidence="1">
    <location>
        <begin position="281"/>
        <end position="295"/>
    </location>
</feature>
<evidence type="ECO:0000313" key="2">
    <source>
        <dbReference type="EMBL" id="ORW20931.1"/>
    </source>
</evidence>
<comment type="caution">
    <text evidence="2">The sequence shown here is derived from an EMBL/GenBank/DDBJ whole genome shotgun (WGS) entry which is preliminary data.</text>
</comment>
<dbReference type="EMBL" id="LQPJ01000121">
    <property type="protein sequence ID" value="ORW20931.1"/>
    <property type="molecule type" value="Genomic_DNA"/>
</dbReference>
<dbReference type="GO" id="GO:0003677">
    <property type="term" value="F:DNA binding"/>
    <property type="evidence" value="ECO:0007669"/>
    <property type="project" value="InterPro"/>
</dbReference>
<protein>
    <recommendedName>
        <fullName evidence="4">Phage recombination protein Bet</fullName>
    </recommendedName>
</protein>
<evidence type="ECO:0000256" key="1">
    <source>
        <dbReference type="SAM" id="MobiDB-lite"/>
    </source>
</evidence>
<evidence type="ECO:0000313" key="3">
    <source>
        <dbReference type="Proteomes" id="UP000193529"/>
    </source>
</evidence>
<reference evidence="2 3" key="1">
    <citation type="submission" date="2016-01" db="EMBL/GenBank/DDBJ databases">
        <title>The new phylogeny of the genus Mycobacterium.</title>
        <authorList>
            <person name="Tarcisio F."/>
            <person name="Conor M."/>
            <person name="Antonella G."/>
            <person name="Elisabetta G."/>
            <person name="Giulia F.S."/>
            <person name="Sara T."/>
            <person name="Anna F."/>
            <person name="Clotilde B."/>
            <person name="Roberto B."/>
            <person name="Veronica D.S."/>
            <person name="Fabio R."/>
            <person name="Monica P."/>
            <person name="Olivier J."/>
            <person name="Enrico T."/>
            <person name="Nicola S."/>
        </authorList>
    </citation>
    <scope>NUCLEOTIDE SEQUENCE [LARGE SCALE GENOMIC DNA]</scope>
    <source>
        <strain evidence="2 3">DSM 44572</strain>
    </source>
</reference>
<dbReference type="AlphaFoldDB" id="A0A1X1ZCP3"/>
<dbReference type="RefSeq" id="WP_085079656.1">
    <property type="nucleotide sequence ID" value="NZ_JACKRZ010000129.1"/>
</dbReference>
<dbReference type="STRING" id="153971.AWC19_14300"/>
<sequence>MSETTTAEPIVGEENLVDAAARAEQERQGKQVAPLNPGASGFEEFQLAVRRMLGLEDASDGEMRLFWHLCQKSGLDPFNREIYMIGRNTEVGSYEPVNPNEPDGPKRKVMRWVTKYTVQVAINGFRKRAREIADSKGIELAMGEPLWCGDDGVWREVWPEKTPPTASKFTVYRDGKPFTFIAHYSEYVQYTGGGEPTSMWKKMPRNQIRKCAEANAIQMAFPDELGGLVLEDASQPDLIVDSEGNIERGAPQRRRPTGGGVDGMRAARERREIQRQQHPTVGEVPAEPEPGGAEAESGEKAMAPQTRKKWLNRMFQLLGDGDCTDREDQLIVITSTAAATGHPGLVLEHRDDLPDSALRDVVTKLNEWSKGGKLGHEITEILNAAAVREMEAADMAAEADLARREAEA</sequence>
<dbReference type="OrthoDB" id="3191611at2"/>
<dbReference type="Pfam" id="PF03837">
    <property type="entry name" value="RecT"/>
    <property type="match status" value="1"/>
</dbReference>
<organism evidence="2 3">
    <name type="scientific">Mycobacterium palustre</name>
    <dbReference type="NCBI Taxonomy" id="153971"/>
    <lineage>
        <taxon>Bacteria</taxon>
        <taxon>Bacillati</taxon>
        <taxon>Actinomycetota</taxon>
        <taxon>Actinomycetes</taxon>
        <taxon>Mycobacteriales</taxon>
        <taxon>Mycobacteriaceae</taxon>
        <taxon>Mycobacterium</taxon>
        <taxon>Mycobacterium simiae complex</taxon>
    </lineage>
</organism>
<gene>
    <name evidence="2" type="ORF">AWC19_14300</name>
</gene>
<dbReference type="Proteomes" id="UP000193529">
    <property type="component" value="Unassembled WGS sequence"/>
</dbReference>
<name>A0A1X1ZCP3_9MYCO</name>
<evidence type="ECO:0008006" key="4">
    <source>
        <dbReference type="Google" id="ProtNLM"/>
    </source>
</evidence>
<dbReference type="GO" id="GO:0006259">
    <property type="term" value="P:DNA metabolic process"/>
    <property type="evidence" value="ECO:0007669"/>
    <property type="project" value="InterPro"/>
</dbReference>